<organism evidence="1 2">
    <name type="scientific">Bacteroides fragilis</name>
    <dbReference type="NCBI Taxonomy" id="817"/>
    <lineage>
        <taxon>Bacteria</taxon>
        <taxon>Pseudomonadati</taxon>
        <taxon>Bacteroidota</taxon>
        <taxon>Bacteroidia</taxon>
        <taxon>Bacteroidales</taxon>
        <taxon>Bacteroidaceae</taxon>
        <taxon>Bacteroides</taxon>
    </lineage>
</organism>
<sequence>MGYFTNKNIANVVENKKITLAHNPNFVTFSTKDNRKVPIKINLTVGSTYAGGEEFPEAATFSIVEKSTGIKHTFRGTNIKGNINTNTFLLNSDRAVTAENIRIVMMKDSWLKNNFEITIPFTVNGTNITNGYTIYMTSKGAGEQFTFSFEGLNYTFLSLSGNPSVSTNLDTIDGGKGDTEIELDLYTDTDVFLGVKDIPSEADFGTFVTTLSKHYYQDSLWFETNTLISKKIGYKTEFLTSSDWVDAGTCSDYRYIAKTYNGETRIPFYISNVLYVLNGYDYTLNNNDLTDYVYDTLYPTVIKPLTNAPDKNYVIGQTEYFNFILSDAQHNINISPEFNFGLSYRYYTPSGEYITTINRQDKNRKQMYVVNTIQLNPDIETVEKNTNKTVGSFTVALNKDNTPISEELKYNVVPECLNRTNEFAFLNRLGGWDSFNFGGTWSTEFKTDVSTIYKTLLPDYKISSEIESVFKKEVEEQFVIQSDMVDYETVEWLRELAASKVVYELDTLRYVIVDDLTLKYNDDEDTYQVEMKYHFSDTFNGIIKG</sequence>
<protein>
    <submittedName>
        <fullName evidence="1">Uncharacterized protein</fullName>
    </submittedName>
</protein>
<accession>A0A853PTE1</accession>
<dbReference type="Proteomes" id="UP000093197">
    <property type="component" value="Unassembled WGS sequence"/>
</dbReference>
<gene>
    <name evidence="1" type="ORF">AC094_29290</name>
</gene>
<proteinExistence type="predicted"/>
<evidence type="ECO:0000313" key="1">
    <source>
        <dbReference type="EMBL" id="OCR30580.1"/>
    </source>
</evidence>
<name>A0A853PTE1_BACFG</name>
<reference evidence="1 2" key="1">
    <citation type="journal article" date="2016" name="PLoS ONE">
        <title>Genomic Diversity of Enterotoxigenic Strains of Bacteroides fragilis.</title>
        <authorList>
            <person name="Pierce J.V."/>
            <person name="Bernstein H.D."/>
        </authorList>
    </citation>
    <scope>NUCLEOTIDE SEQUENCE [LARGE SCALE GENOMIC DNA]</scope>
    <source>
        <strain evidence="1 2">20793-3</strain>
    </source>
</reference>
<evidence type="ECO:0000313" key="2">
    <source>
        <dbReference type="Proteomes" id="UP000093197"/>
    </source>
</evidence>
<dbReference type="RefSeq" id="WP_032579538.1">
    <property type="nucleotide sequence ID" value="NZ_LIDT01000030.1"/>
</dbReference>
<dbReference type="AlphaFoldDB" id="A0A853PTE1"/>
<dbReference type="EMBL" id="LIDT01000030">
    <property type="protein sequence ID" value="OCR30580.1"/>
    <property type="molecule type" value="Genomic_DNA"/>
</dbReference>
<comment type="caution">
    <text evidence="1">The sequence shown here is derived from an EMBL/GenBank/DDBJ whole genome shotgun (WGS) entry which is preliminary data.</text>
</comment>